<organism evidence="1 2">
    <name type="scientific">Nocardioides oleivorans</name>
    <dbReference type="NCBI Taxonomy" id="273676"/>
    <lineage>
        <taxon>Bacteria</taxon>
        <taxon>Bacillati</taxon>
        <taxon>Actinomycetota</taxon>
        <taxon>Actinomycetes</taxon>
        <taxon>Propionibacteriales</taxon>
        <taxon>Nocardioidaceae</taxon>
        <taxon>Nocardioides</taxon>
    </lineage>
</organism>
<accession>A0A4Q2S3Z7</accession>
<dbReference type="SUPFAM" id="SSF160379">
    <property type="entry name" value="SP0830-like"/>
    <property type="match status" value="1"/>
</dbReference>
<dbReference type="Pfam" id="PF08002">
    <property type="entry name" value="DUF1697"/>
    <property type="match status" value="1"/>
</dbReference>
<dbReference type="OrthoDB" id="9806494at2"/>
<dbReference type="Gene3D" id="3.30.70.1280">
    <property type="entry name" value="SP0830-like domains"/>
    <property type="match status" value="1"/>
</dbReference>
<gene>
    <name evidence="1" type="ORF">EUA93_12955</name>
</gene>
<dbReference type="PIRSF" id="PIRSF008502">
    <property type="entry name" value="UCP008502"/>
    <property type="match status" value="1"/>
</dbReference>
<dbReference type="Proteomes" id="UP000294071">
    <property type="component" value="Unassembled WGS sequence"/>
</dbReference>
<dbReference type="PANTHER" id="PTHR36439:SF1">
    <property type="entry name" value="DUF1697 DOMAIN-CONTAINING PROTEIN"/>
    <property type="match status" value="1"/>
</dbReference>
<sequence>MPTYVAFLRAINLGATRKFPKDAIRSATEAAGGSDVETYINTGNVRLTHSARSVAKVQAALERAYAAEAGFEVPTIVFTTRDLATLTARGDDLHDSHEGEVGNHYVTLYATAPPAAAIEAAHALEHDGEAVVVDGRAAYVLLDGDIHTSRLLASKEFKALGQGTARTIKVLRTVTEKWCRD</sequence>
<dbReference type="RefSeq" id="WP_129400517.1">
    <property type="nucleotide sequence ID" value="NZ_SDWT01000001.1"/>
</dbReference>
<dbReference type="EMBL" id="SDWT01000001">
    <property type="protein sequence ID" value="RYB95174.1"/>
    <property type="molecule type" value="Genomic_DNA"/>
</dbReference>
<name>A0A4Q2S3Z7_9ACTN</name>
<evidence type="ECO:0000313" key="2">
    <source>
        <dbReference type="Proteomes" id="UP000294071"/>
    </source>
</evidence>
<proteinExistence type="predicted"/>
<protein>
    <submittedName>
        <fullName evidence="1">DUF1697 domain-containing protein</fullName>
    </submittedName>
</protein>
<dbReference type="AlphaFoldDB" id="A0A4Q2S3Z7"/>
<reference evidence="1 2" key="1">
    <citation type="submission" date="2019-01" db="EMBL/GenBank/DDBJ databases">
        <title>Novel species of Nocardioides.</title>
        <authorList>
            <person name="Liu Q."/>
            <person name="Xin Y.-H."/>
        </authorList>
    </citation>
    <scope>NUCLEOTIDE SEQUENCE [LARGE SCALE GENOMIC DNA]</scope>
    <source>
        <strain evidence="1 2">CGMCC 4.6882</strain>
    </source>
</reference>
<dbReference type="InterPro" id="IPR012545">
    <property type="entry name" value="DUF1697"/>
</dbReference>
<dbReference type="PANTHER" id="PTHR36439">
    <property type="entry name" value="BLL4334 PROTEIN"/>
    <property type="match status" value="1"/>
</dbReference>
<keyword evidence="2" id="KW-1185">Reference proteome</keyword>
<comment type="caution">
    <text evidence="1">The sequence shown here is derived from an EMBL/GenBank/DDBJ whole genome shotgun (WGS) entry which is preliminary data.</text>
</comment>
<evidence type="ECO:0000313" key="1">
    <source>
        <dbReference type="EMBL" id="RYB95174.1"/>
    </source>
</evidence>